<evidence type="ECO:0000256" key="1">
    <source>
        <dbReference type="SAM" id="Phobius"/>
    </source>
</evidence>
<proteinExistence type="predicted"/>
<keyword evidence="1" id="KW-1133">Transmembrane helix</keyword>
<evidence type="ECO:0000313" key="3">
    <source>
        <dbReference type="Proteomes" id="UP000000238"/>
    </source>
</evidence>
<protein>
    <submittedName>
        <fullName evidence="2">Uncharacterized protein</fullName>
    </submittedName>
</protein>
<reference evidence="2 3" key="1">
    <citation type="journal article" date="2005" name="Nucleic Acids Res.">
        <title>Genomic blueprint of Hahella chejuensis, a marine microbe producing an algicidal agent.</title>
        <authorList>
            <person name="Jeong H."/>
            <person name="Yim J.H."/>
            <person name="Lee C."/>
            <person name="Choi S.-H."/>
            <person name="Park Y.K."/>
            <person name="Yoon S.H."/>
            <person name="Hur C.-G."/>
            <person name="Kang H.-Y."/>
            <person name="Kim D."/>
            <person name="Lee H.H."/>
            <person name="Park K.H."/>
            <person name="Park S.-H."/>
            <person name="Park H.-S."/>
            <person name="Lee H.K."/>
            <person name="Oh T.K."/>
            <person name="Kim J.F."/>
        </authorList>
    </citation>
    <scope>NUCLEOTIDE SEQUENCE [LARGE SCALE GENOMIC DNA]</scope>
    <source>
        <strain evidence="2 3">KCTC 2396</strain>
    </source>
</reference>
<dbReference type="Proteomes" id="UP000000238">
    <property type="component" value="Chromosome"/>
</dbReference>
<organism evidence="2 3">
    <name type="scientific">Hahella chejuensis (strain KCTC 2396)</name>
    <dbReference type="NCBI Taxonomy" id="349521"/>
    <lineage>
        <taxon>Bacteria</taxon>
        <taxon>Pseudomonadati</taxon>
        <taxon>Pseudomonadota</taxon>
        <taxon>Gammaproteobacteria</taxon>
        <taxon>Oceanospirillales</taxon>
        <taxon>Hahellaceae</taxon>
        <taxon>Hahella</taxon>
    </lineage>
</organism>
<keyword evidence="3" id="KW-1185">Reference proteome</keyword>
<name>Q2S7D1_HAHCH</name>
<dbReference type="AlphaFoldDB" id="Q2S7D1"/>
<dbReference type="KEGG" id="hch:HCH_06820"/>
<evidence type="ECO:0000313" key="2">
    <source>
        <dbReference type="EMBL" id="ABC33443.1"/>
    </source>
</evidence>
<keyword evidence="1" id="KW-0472">Membrane</keyword>
<dbReference type="HOGENOM" id="CLU_2601183_0_0_6"/>
<dbReference type="EMBL" id="CP000155">
    <property type="protein sequence ID" value="ABC33443.1"/>
    <property type="molecule type" value="Genomic_DNA"/>
</dbReference>
<dbReference type="STRING" id="349521.HCH_06820"/>
<accession>Q2S7D1</accession>
<keyword evidence="1" id="KW-0812">Transmembrane</keyword>
<sequence>MRPSGFDQERVMLSRLVSRAYRLRLCGVLLLLLYLLNLALPEETTQSPPGWLITLYIFGCSLLMVFAMDLFRWFQGDRD</sequence>
<gene>
    <name evidence="2" type="ordered locus">HCH_06820</name>
</gene>
<feature type="transmembrane region" description="Helical" evidence="1">
    <location>
        <begin position="51"/>
        <end position="71"/>
    </location>
</feature>